<dbReference type="SUPFAM" id="SSF48366">
    <property type="entry name" value="Ras GEF"/>
    <property type="match status" value="2"/>
</dbReference>
<dbReference type="GO" id="GO:0016020">
    <property type="term" value="C:membrane"/>
    <property type="evidence" value="ECO:0007669"/>
    <property type="project" value="TreeGrafter"/>
</dbReference>
<evidence type="ECO:0000256" key="1">
    <source>
        <dbReference type="PROSITE-ProRule" id="PRU00135"/>
    </source>
</evidence>
<dbReference type="Pfam" id="PF00618">
    <property type="entry name" value="RasGEF_N"/>
    <property type="match status" value="1"/>
</dbReference>
<evidence type="ECO:0000256" key="2">
    <source>
        <dbReference type="SAM" id="MobiDB-lite"/>
    </source>
</evidence>
<dbReference type="GO" id="GO:0005096">
    <property type="term" value="F:GTPase activator activity"/>
    <property type="evidence" value="ECO:0007669"/>
    <property type="project" value="InterPro"/>
</dbReference>
<evidence type="ECO:0000313" key="6">
    <source>
        <dbReference type="Proteomes" id="UP000005222"/>
    </source>
</evidence>
<dbReference type="SMART" id="SM00147">
    <property type="entry name" value="RasGEF"/>
    <property type="match status" value="1"/>
</dbReference>
<evidence type="ECO:0000313" key="5">
    <source>
        <dbReference type="EMBL" id="CCE78743.1"/>
    </source>
</evidence>
<proteinExistence type="predicted"/>
<dbReference type="Proteomes" id="UP000005222">
    <property type="component" value="Chromosome D"/>
</dbReference>
<dbReference type="InterPro" id="IPR037769">
    <property type="entry name" value="Abr/Bcr"/>
</dbReference>
<feature type="region of interest" description="Disordered" evidence="2">
    <location>
        <begin position="706"/>
        <end position="728"/>
    </location>
</feature>
<dbReference type="InterPro" id="IPR000198">
    <property type="entry name" value="RhoGAP_dom"/>
</dbReference>
<dbReference type="InterPro" id="IPR000651">
    <property type="entry name" value="Ras-like_Gua-exchang_fac_N"/>
</dbReference>
<dbReference type="Gene3D" id="1.10.555.10">
    <property type="entry name" value="Rho GTPase activation protein"/>
    <property type="match status" value="1"/>
</dbReference>
<dbReference type="InterPro" id="IPR008936">
    <property type="entry name" value="Rho_GTPase_activation_prot"/>
</dbReference>
<dbReference type="InterPro" id="IPR023578">
    <property type="entry name" value="Ras_GEF_dom_sf"/>
</dbReference>
<dbReference type="Gene3D" id="1.10.840.10">
    <property type="entry name" value="Ras guanine-nucleotide exchange factors catalytic domain"/>
    <property type="match status" value="1"/>
</dbReference>
<dbReference type="PROSITE" id="PS50212">
    <property type="entry name" value="RASGEF_NTER"/>
    <property type="match status" value="1"/>
</dbReference>
<sequence length="1777" mass="204696">MRKIWASRKDRDKRRSFTGAFLSKSDFDGSGYSEVDTSDNHSTIANSSIGTIQESTSTGYSGTTKASARTVLSLAKPEYDYSVSKSSWVNVIVNTSAIPDIKEEYLRLFRAELRGSFLHLYKVPVDIRAFKIEKDTGDGATLYAHDLASDRSLALPGTHKPSSSVSEYAITYFNTRTPHPGLRFTDKKKLIATKSSVESIIHFILFDTSSSETLIDRIISILPLLPDFDGILSLLHSFLTNIAASNFQGEYNVSVVADRTLKLLAHTKDSFGGFLLKSNLVSSILKIIETLKSLVSDSEESDAIQDELKFFKEGLLYKQQDLLRLTTEDVPDINPCDELDSTTFMHDINLISFSKAINQTDLKFFKKWNSNIDKSLLLYSSIYSQDPQNVFYKKNPLVFDNEHHIHYLSRLLINHLFYENQANNVSSTSSMEKRARLLEKWIDLGCLLEKSGNMSSWLGIASIVLSQPVLRLTKVWSLVSPEYVKLLKTDWSPILFELDKRFLTNGSFSDQGSSTIYDSRTKDDQNDMKESYHIIASRGLGKFYPKENVIPYFGDLVIRNNSENIESLDSIWTKINYSFNRWNDYLSSLTNYNDIIKYNEDVLRRYDHMGFIFSNESLNQVLYLGVNIDDSKPFPTDNFDSGNYIADPELQKQLFKLIEYNCDSINIEKIMKLSFQLEPELPEAYLSLPADPSGFYQLASLQNSSVSVQSDDSSSSVNTNPTEMRRQNSISHAKPNINDSIMNLLPSFNNSYYKIEYEKYDDFVAPKISEENRQISLDSSAVKKNFIVENDLTLRIDDFVPEMDAALVNASNLQVSDDIENGEEHDDDIGLGIDVDDILNSEKFNNIDISDSNAKDNQLRGNDNEDGISRVISDDSSNYGSFRNIFIPKYASIDKLIDLLLIDAKFFHENISINLSEYRYVFLLNYNSFITTKTLIEKLGHRFMNSGNAVLSIMKREYILKHGDVDIQKDTNFPNWEHDPTIDLQEYGEVKYDLLLKIQINILKVLIVLINSFYKYFANDLSNKNNFIKLIKLFSNEILQWYNSNKIDTNLEKSFESLVNYYKKLKKLFVKKTYRPIEVSRFDHYLINSFRFNNSLHEVPANRNLPSYKNINKIEKFCQKFNKLLTVFFKGIKCEDWIQVYKVLEYQFETSSLLDFNLQKPSVTDGSIIISNIFHYFESLTDSREKKLVLKKFPLVCRKLFKLYFKFRTYLLIQITDANITEDERIDRMKTLLLMVKISKVKMSVNQFVFGSDGDYIPSCIDTAITNVVYSPISRLFSILWIKAALSLNNYDPNTSFDDLNSLLPTNITSADFSNSEPLLPCFGWIIENLLQANRILNFHKTMINFNKRYLIYKIIRELSIEDGENSETNDFHHESKEFEFLLKLDESLVNVQHLRDLVSEKDSVKLFKSVISEQRKILNIDNKKLSNKEHNSEKQSSSNSGIHKQGLNHKNSNNSLRRQSITYKTNASSRFKIGGLFGRSKSVVSSERVVGRNELPDPNSFGDFKQKPFMTITLKGKKIFPVYLLPYSFKIDSDIPNDDVFIQTLNDSDLNEWLVKLNYANRHWFYSRTLTSKIHHTITFGVPLDYVCSRDQLLVPKFIEVIFEELEAEGLKDIGIYRVSSSVSELNHLRNMIDKLGTIDFSKKVYDTHTLTSCIKLYFRSLPESLLTDRVIELFFNLKQESQDNEQLTICVESCRKILNELPSYNYHTLKVLFNHLRKVSEYSEYNKMTVYNLVTVIGPALTEASNLTCLINNFGFLNSILEKLLTDFDYIFDDQ</sequence>
<dbReference type="OrthoDB" id="79452at2759"/>
<name>G8YQ08_PICSO</name>
<feature type="region of interest" description="Disordered" evidence="2">
    <location>
        <begin position="1423"/>
        <end position="1458"/>
    </location>
</feature>
<dbReference type="GO" id="GO:0005085">
    <property type="term" value="F:guanyl-nucleotide exchange factor activity"/>
    <property type="evidence" value="ECO:0007669"/>
    <property type="project" value="UniProtKB-KW"/>
</dbReference>
<dbReference type="FunCoup" id="G8YQ08">
    <property type="interactions" value="983"/>
</dbReference>
<dbReference type="eggNOG" id="KOG1450">
    <property type="taxonomic scope" value="Eukaryota"/>
</dbReference>
<dbReference type="PANTHER" id="PTHR23182:SF1">
    <property type="entry name" value="RHO GTPASE ACTIVATING PROTEIN AT 1A, ISOFORM E"/>
    <property type="match status" value="1"/>
</dbReference>
<evidence type="ECO:0000259" key="4">
    <source>
        <dbReference type="PROSITE" id="PS50238"/>
    </source>
</evidence>
<dbReference type="PROSITE" id="PS50238">
    <property type="entry name" value="RHOGAP"/>
    <property type="match status" value="1"/>
</dbReference>
<reference evidence="5 6" key="1">
    <citation type="journal article" date="2012" name="G3 (Bethesda)">
        <title>Pichia sorbitophila, an interspecies yeast hybrid reveals early steps of genome resolution following polyploidization.</title>
        <authorList>
            <person name="Leh Louis V."/>
            <person name="Despons L."/>
            <person name="Friedrich A."/>
            <person name="Martin T."/>
            <person name="Durrens P."/>
            <person name="Casaregola S."/>
            <person name="Neuveglise C."/>
            <person name="Fairhead C."/>
            <person name="Marck C."/>
            <person name="Cruz J.A."/>
            <person name="Straub M.L."/>
            <person name="Kugler V."/>
            <person name="Sacerdot C."/>
            <person name="Uzunov Z."/>
            <person name="Thierry A."/>
            <person name="Weiss S."/>
            <person name="Bleykasten C."/>
            <person name="De Montigny J."/>
            <person name="Jacques N."/>
            <person name="Jung P."/>
            <person name="Lemaire M."/>
            <person name="Mallet S."/>
            <person name="Morel G."/>
            <person name="Richard G.F."/>
            <person name="Sarkar A."/>
            <person name="Savel G."/>
            <person name="Schacherer J."/>
            <person name="Seret M.L."/>
            <person name="Talla E."/>
            <person name="Samson G."/>
            <person name="Jubin C."/>
            <person name="Poulain J."/>
            <person name="Vacherie B."/>
            <person name="Barbe V."/>
            <person name="Pelletier E."/>
            <person name="Sherman D.J."/>
            <person name="Westhof E."/>
            <person name="Weissenbach J."/>
            <person name="Baret P.V."/>
            <person name="Wincker P."/>
            <person name="Gaillardin C."/>
            <person name="Dujon B."/>
            <person name="Souciet J.L."/>
        </authorList>
    </citation>
    <scope>NUCLEOTIDE SEQUENCE [LARGE SCALE GENOMIC DNA]</scope>
    <source>
        <strain evidence="6">ATCC MYA-4447 / BCRC 22081 / CBS 7064 / NBRC 10061 / NRRL Y-12695</strain>
    </source>
</reference>
<dbReference type="EMBL" id="FO082056">
    <property type="protein sequence ID" value="CCE78743.1"/>
    <property type="molecule type" value="Genomic_DNA"/>
</dbReference>
<protein>
    <submittedName>
        <fullName evidence="5">Piso0_000772 protein</fullName>
    </submittedName>
</protein>
<dbReference type="Gene3D" id="1.20.870.10">
    <property type="entry name" value="Son of sevenless (SoS) protein Chain: S domain 1"/>
    <property type="match status" value="1"/>
</dbReference>
<feature type="compositionally biased region" description="Polar residues" evidence="2">
    <location>
        <begin position="719"/>
        <end position="728"/>
    </location>
</feature>
<gene>
    <name evidence="5" type="primary">Piso0_000772</name>
    <name evidence="5" type="ORF">GNLVRS01_PISO0D03787g</name>
</gene>
<dbReference type="STRING" id="559304.G8YQ08"/>
<feature type="domain" description="Rho-GAP" evidence="4">
    <location>
        <begin position="1583"/>
        <end position="1774"/>
    </location>
</feature>
<dbReference type="InParanoid" id="G8YQ08"/>
<keyword evidence="6" id="KW-1185">Reference proteome</keyword>
<dbReference type="HOGENOM" id="CLU_002085_0_0_1"/>
<feature type="compositionally biased region" description="Low complexity" evidence="2">
    <location>
        <begin position="706"/>
        <end position="718"/>
    </location>
</feature>
<dbReference type="OMA" id="TLEDDRW"/>
<dbReference type="PANTHER" id="PTHR23182">
    <property type="entry name" value="BREAKPOINT CLUSTER REGION PROTEIN BCR"/>
    <property type="match status" value="1"/>
</dbReference>
<dbReference type="GO" id="GO:0007264">
    <property type="term" value="P:small GTPase-mediated signal transduction"/>
    <property type="evidence" value="ECO:0007669"/>
    <property type="project" value="InterPro"/>
</dbReference>
<dbReference type="Pfam" id="PF00620">
    <property type="entry name" value="RhoGAP"/>
    <property type="match status" value="1"/>
</dbReference>
<dbReference type="SUPFAM" id="SSF48350">
    <property type="entry name" value="GTPase activation domain, GAP"/>
    <property type="match status" value="1"/>
</dbReference>
<feature type="domain" description="N-terminal Ras-GEF" evidence="3">
    <location>
        <begin position="884"/>
        <end position="1059"/>
    </location>
</feature>
<dbReference type="InterPro" id="IPR001895">
    <property type="entry name" value="RASGEF_cat_dom"/>
</dbReference>
<dbReference type="Pfam" id="PF00617">
    <property type="entry name" value="RasGEF"/>
    <property type="match status" value="1"/>
</dbReference>
<organism evidence="5 6">
    <name type="scientific">Pichia sorbitophila (strain ATCC MYA-4447 / BCRC 22081 / CBS 7064 / NBRC 10061 / NRRL Y-12695)</name>
    <name type="common">Hybrid yeast</name>
    <dbReference type="NCBI Taxonomy" id="559304"/>
    <lineage>
        <taxon>Eukaryota</taxon>
        <taxon>Fungi</taxon>
        <taxon>Dikarya</taxon>
        <taxon>Ascomycota</taxon>
        <taxon>Saccharomycotina</taxon>
        <taxon>Pichiomycetes</taxon>
        <taxon>Debaryomycetaceae</taxon>
        <taxon>Millerozyma</taxon>
    </lineage>
</organism>
<accession>G8YQ08</accession>
<keyword evidence="1" id="KW-0344">Guanine-nucleotide releasing factor</keyword>
<feature type="compositionally biased region" description="Polar residues" evidence="2">
    <location>
        <begin position="1435"/>
        <end position="1458"/>
    </location>
</feature>
<dbReference type="SMART" id="SM00324">
    <property type="entry name" value="RhoGAP"/>
    <property type="match status" value="1"/>
</dbReference>
<feature type="compositionally biased region" description="Basic and acidic residues" evidence="2">
    <location>
        <begin position="1423"/>
        <end position="1434"/>
    </location>
</feature>
<evidence type="ECO:0000259" key="3">
    <source>
        <dbReference type="PROSITE" id="PS50212"/>
    </source>
</evidence>
<dbReference type="CDD" id="cd00159">
    <property type="entry name" value="RhoGAP"/>
    <property type="match status" value="1"/>
</dbReference>
<dbReference type="InterPro" id="IPR036964">
    <property type="entry name" value="RASGEF_cat_dom_sf"/>
</dbReference>